<evidence type="ECO:0000313" key="4">
    <source>
        <dbReference type="EMBL" id="OES46601.1"/>
    </source>
</evidence>
<feature type="coiled-coil region" evidence="1">
    <location>
        <begin position="120"/>
        <end position="168"/>
    </location>
</feature>
<dbReference type="InterPro" id="IPR001005">
    <property type="entry name" value="SANT/Myb"/>
</dbReference>
<dbReference type="PROSITE" id="PS50090">
    <property type="entry name" value="MYB_LIKE"/>
    <property type="match status" value="1"/>
</dbReference>
<feature type="region of interest" description="Disordered" evidence="2">
    <location>
        <begin position="71"/>
        <end position="97"/>
    </location>
</feature>
<feature type="domain" description="Myb-like" evidence="3">
    <location>
        <begin position="1"/>
        <end position="56"/>
    </location>
</feature>
<dbReference type="STRING" id="1714016.BA724_00655"/>
<comment type="caution">
    <text evidence="4">The sequence shown here is derived from an EMBL/GenBank/DDBJ whole genome shotgun (WGS) entry which is preliminary data.</text>
</comment>
<keyword evidence="5" id="KW-1185">Reference proteome</keyword>
<reference evidence="4 5" key="1">
    <citation type="submission" date="2016-06" db="EMBL/GenBank/DDBJ databases">
        <title>Domibacillus iocasae genome sequencing.</title>
        <authorList>
            <person name="Verma A."/>
            <person name="Pal Y."/>
            <person name="Ojha A.K."/>
            <person name="Krishnamurthi S."/>
        </authorList>
    </citation>
    <scope>NUCLEOTIDE SEQUENCE [LARGE SCALE GENOMIC DNA]</scope>
    <source>
        <strain evidence="4 5">DSM 29979</strain>
    </source>
</reference>
<dbReference type="AlphaFoldDB" id="A0A1E7DU54"/>
<dbReference type="PANTHER" id="PTHR41302">
    <property type="entry name" value="PRESPORE-SPECIFIC TRANSCRIPTIONAL REGULATOR RSFA-RELATED"/>
    <property type="match status" value="1"/>
</dbReference>
<sequence>MNIRQDAWSKDDDLLLATIVLKHVREGSTQLKAFEEVAEIVNRTAAACGFRWNAVVRQHYISEMETAKKERKQRIRIERGQPERKMEHTSPSRLSEASKNGITMSDVIHYLTTIAPAENAVSLQEENNRLQRELEAVKKELHQLKEGYKSMQEDYESLIQIMERARKLVVFSEDAPASTKFKMDKNGNLEKVAE</sequence>
<protein>
    <recommendedName>
        <fullName evidence="3">Myb-like domain-containing protein</fullName>
    </recommendedName>
</protein>
<evidence type="ECO:0000259" key="3">
    <source>
        <dbReference type="PROSITE" id="PS50090"/>
    </source>
</evidence>
<accession>A0A1E7DU54</accession>
<dbReference type="Pfam" id="PF13921">
    <property type="entry name" value="Myb_DNA-bind_6"/>
    <property type="match status" value="1"/>
</dbReference>
<gene>
    <name evidence="4" type="ORF">BA724_00655</name>
</gene>
<evidence type="ECO:0000313" key="5">
    <source>
        <dbReference type="Proteomes" id="UP000095658"/>
    </source>
</evidence>
<feature type="compositionally biased region" description="Basic and acidic residues" evidence="2">
    <location>
        <begin position="75"/>
        <end position="90"/>
    </location>
</feature>
<dbReference type="NCBIfam" id="TIGR02894">
    <property type="entry name" value="DNA_bind_RsfA"/>
    <property type="match status" value="1"/>
</dbReference>
<evidence type="ECO:0000256" key="1">
    <source>
        <dbReference type="SAM" id="Coils"/>
    </source>
</evidence>
<proteinExistence type="predicted"/>
<evidence type="ECO:0000256" key="2">
    <source>
        <dbReference type="SAM" id="MobiDB-lite"/>
    </source>
</evidence>
<dbReference type="Proteomes" id="UP000095658">
    <property type="component" value="Unassembled WGS sequence"/>
</dbReference>
<dbReference type="InterPro" id="IPR014243">
    <property type="entry name" value="RsfA-like"/>
</dbReference>
<dbReference type="PANTHER" id="PTHR41302:SF2">
    <property type="entry name" value="PRESPORE SPECIFIC TRANSCRIPTIONAL ACTIVATOR RSFA"/>
    <property type="match status" value="1"/>
</dbReference>
<name>A0A1E7DU54_9BACI</name>
<dbReference type="RefSeq" id="WP_069936766.1">
    <property type="nucleotide sequence ID" value="NZ_MAMP01000001.1"/>
</dbReference>
<organism evidence="4 5">
    <name type="scientific">Domibacillus iocasae</name>
    <dbReference type="NCBI Taxonomy" id="1714016"/>
    <lineage>
        <taxon>Bacteria</taxon>
        <taxon>Bacillati</taxon>
        <taxon>Bacillota</taxon>
        <taxon>Bacilli</taxon>
        <taxon>Bacillales</taxon>
        <taxon>Bacillaceae</taxon>
        <taxon>Domibacillus</taxon>
    </lineage>
</organism>
<dbReference type="OrthoDB" id="2845592at2"/>
<dbReference type="EMBL" id="MAMP01000001">
    <property type="protein sequence ID" value="OES46601.1"/>
    <property type="molecule type" value="Genomic_DNA"/>
</dbReference>
<keyword evidence="1" id="KW-0175">Coiled coil</keyword>